<evidence type="ECO:0000256" key="2">
    <source>
        <dbReference type="SAM" id="SignalP"/>
    </source>
</evidence>
<keyword evidence="2" id="KW-0732">Signal</keyword>
<feature type="chain" id="PRO_5009618607" description="DUF4198 domain-containing protein" evidence="2">
    <location>
        <begin position="38"/>
        <end position="345"/>
    </location>
</feature>
<dbReference type="AlphaFoldDB" id="A0A1J1DQW6"/>
<keyword evidence="4" id="KW-1185">Reference proteome</keyword>
<reference evidence="3 4" key="1">
    <citation type="journal article" date="2017" name="ISME J.">
        <title>Genome of 'Ca. Desulfovibrio trichonymphae', an H2-oxidizing bacterium in a tripartite symbiotic system within a protist cell in the termite gut.</title>
        <authorList>
            <person name="Kuwahara H."/>
            <person name="Yuki M."/>
            <person name="Izawa K."/>
            <person name="Ohkuma M."/>
            <person name="Hongoh Y."/>
        </authorList>
    </citation>
    <scope>NUCLEOTIDE SEQUENCE [LARGE SCALE GENOMIC DNA]</scope>
    <source>
        <strain evidence="3 4">Rs-N31</strain>
    </source>
</reference>
<evidence type="ECO:0008006" key="5">
    <source>
        <dbReference type="Google" id="ProtNLM"/>
    </source>
</evidence>
<dbReference type="Pfam" id="PF10670">
    <property type="entry name" value="DUF4198"/>
    <property type="match status" value="1"/>
</dbReference>
<evidence type="ECO:0000313" key="4">
    <source>
        <dbReference type="Proteomes" id="UP000242645"/>
    </source>
</evidence>
<proteinExistence type="predicted"/>
<name>A0A1J1DQW6_9BACT</name>
<feature type="region of interest" description="Disordered" evidence="1">
    <location>
        <begin position="54"/>
        <end position="108"/>
    </location>
</feature>
<feature type="compositionally biased region" description="Polar residues" evidence="1">
    <location>
        <begin position="98"/>
        <end position="108"/>
    </location>
</feature>
<protein>
    <recommendedName>
        <fullName evidence="5">DUF4198 domain-containing protein</fullName>
    </recommendedName>
</protein>
<gene>
    <name evidence="3" type="ORF">RSDT_0729</name>
</gene>
<evidence type="ECO:0000313" key="3">
    <source>
        <dbReference type="EMBL" id="BAV92241.1"/>
    </source>
</evidence>
<feature type="signal peptide" evidence="2">
    <location>
        <begin position="1"/>
        <end position="37"/>
    </location>
</feature>
<dbReference type="InterPro" id="IPR019613">
    <property type="entry name" value="DUF4198"/>
</dbReference>
<evidence type="ECO:0000256" key="1">
    <source>
        <dbReference type="SAM" id="MobiDB-lite"/>
    </source>
</evidence>
<accession>A0A1J1DQW6</accession>
<dbReference type="RefSeq" id="WP_231941794.1">
    <property type="nucleotide sequence ID" value="NZ_AP017368.1"/>
</dbReference>
<sequence>MPVACFVMPHLSERHRVAALVLSGVICCLLSAAAAWAQVTLLVPSRTNVEAPAVTGEHAQKTAEKNAQPKAKSTQTSSAAESKTLQTTQRPDEIPLTQAPQSDDASSEANIAEEADVLITMIHPFNREAMVMDMPRLFAVLRYDNAMSVKDGVLQPERRDLLGDMEAIRYLDQKAWGANVAFDKPGLYQFIIEARPWWDATRERFLQHFVKTMLPVHGVERGWDSPVGQRFEIQPLTRPFGLASPALFAGRVLLNGAPLSNTTMRLARINTDKSTAPTPWHEELVAVTDAAGQFASVLNQPGWWCCMALTEGEPLRGPDGRPRALELGALLWFYVDGQVTEPHKR</sequence>
<dbReference type="Proteomes" id="UP000242645">
    <property type="component" value="Chromosome"/>
</dbReference>
<feature type="compositionally biased region" description="Polar residues" evidence="1">
    <location>
        <begin position="71"/>
        <end position="89"/>
    </location>
</feature>
<dbReference type="EMBL" id="AP017368">
    <property type="protein sequence ID" value="BAV92241.1"/>
    <property type="molecule type" value="Genomic_DNA"/>
</dbReference>
<organism evidence="3 4">
    <name type="scientific">Candidatus Desulfovibrio trichonymphae</name>
    <dbReference type="NCBI Taxonomy" id="1725232"/>
    <lineage>
        <taxon>Bacteria</taxon>
        <taxon>Pseudomonadati</taxon>
        <taxon>Thermodesulfobacteriota</taxon>
        <taxon>Desulfovibrionia</taxon>
        <taxon>Desulfovibrionales</taxon>
        <taxon>Desulfovibrionaceae</taxon>
        <taxon>Desulfovibrio</taxon>
    </lineage>
</organism>
<dbReference type="KEGG" id="dtr:RSDT_0729"/>